<name>A0AAE0N0R1_9PEZI</name>
<dbReference type="Proteomes" id="UP001287356">
    <property type="component" value="Unassembled WGS sequence"/>
</dbReference>
<evidence type="ECO:0000313" key="3">
    <source>
        <dbReference type="EMBL" id="KAK3365923.1"/>
    </source>
</evidence>
<feature type="domain" description="DUF7928" evidence="2">
    <location>
        <begin position="45"/>
        <end position="197"/>
    </location>
</feature>
<dbReference type="AlphaFoldDB" id="A0AAE0N0R1"/>
<comment type="caution">
    <text evidence="3">The sequence shown here is derived from an EMBL/GenBank/DDBJ whole genome shotgun (WGS) entry which is preliminary data.</text>
</comment>
<accession>A0AAE0N0R1</accession>
<dbReference type="InterPro" id="IPR057688">
    <property type="entry name" value="DUF7928"/>
</dbReference>
<dbReference type="EMBL" id="JAULSN010000008">
    <property type="protein sequence ID" value="KAK3365923.1"/>
    <property type="molecule type" value="Genomic_DNA"/>
</dbReference>
<reference evidence="3" key="2">
    <citation type="submission" date="2023-06" db="EMBL/GenBank/DDBJ databases">
        <authorList>
            <consortium name="Lawrence Berkeley National Laboratory"/>
            <person name="Haridas S."/>
            <person name="Hensen N."/>
            <person name="Bonometti L."/>
            <person name="Westerberg I."/>
            <person name="Brannstrom I.O."/>
            <person name="Guillou S."/>
            <person name="Cros-Aarteil S."/>
            <person name="Calhoun S."/>
            <person name="Kuo A."/>
            <person name="Mondo S."/>
            <person name="Pangilinan J."/>
            <person name="Riley R."/>
            <person name="Labutti K."/>
            <person name="Andreopoulos B."/>
            <person name="Lipzen A."/>
            <person name="Chen C."/>
            <person name="Yanf M."/>
            <person name="Daum C."/>
            <person name="Ng V."/>
            <person name="Clum A."/>
            <person name="Steindorff A."/>
            <person name="Ohm R."/>
            <person name="Martin F."/>
            <person name="Silar P."/>
            <person name="Natvig D."/>
            <person name="Lalanne C."/>
            <person name="Gautier V."/>
            <person name="Ament-Velasquez S.L."/>
            <person name="Kruys A."/>
            <person name="Hutchinson M.I."/>
            <person name="Powell A.J."/>
            <person name="Barry K."/>
            <person name="Miller A.N."/>
            <person name="Grigoriev I.V."/>
            <person name="Debuchy R."/>
            <person name="Gladieux P."/>
            <person name="Thoren M.H."/>
            <person name="Johannesson H."/>
        </authorList>
    </citation>
    <scope>NUCLEOTIDE SEQUENCE</scope>
    <source>
        <strain evidence="3">CBS 958.72</strain>
    </source>
</reference>
<feature type="region of interest" description="Disordered" evidence="1">
    <location>
        <begin position="1"/>
        <end position="38"/>
    </location>
</feature>
<dbReference type="Pfam" id="PF25550">
    <property type="entry name" value="DUF7928"/>
    <property type="match status" value="1"/>
</dbReference>
<organism evidence="3 4">
    <name type="scientific">Lasiosphaeria ovina</name>
    <dbReference type="NCBI Taxonomy" id="92902"/>
    <lineage>
        <taxon>Eukaryota</taxon>
        <taxon>Fungi</taxon>
        <taxon>Dikarya</taxon>
        <taxon>Ascomycota</taxon>
        <taxon>Pezizomycotina</taxon>
        <taxon>Sordariomycetes</taxon>
        <taxon>Sordariomycetidae</taxon>
        <taxon>Sordariales</taxon>
        <taxon>Lasiosphaeriaceae</taxon>
        <taxon>Lasiosphaeria</taxon>
    </lineage>
</organism>
<feature type="compositionally biased region" description="Low complexity" evidence="1">
    <location>
        <begin position="14"/>
        <end position="33"/>
    </location>
</feature>
<gene>
    <name evidence="3" type="ORF">B0T24DRAFT_682981</name>
</gene>
<reference evidence="3" key="1">
    <citation type="journal article" date="2023" name="Mol. Phylogenet. Evol.">
        <title>Genome-scale phylogeny and comparative genomics of the fungal order Sordariales.</title>
        <authorList>
            <person name="Hensen N."/>
            <person name="Bonometti L."/>
            <person name="Westerberg I."/>
            <person name="Brannstrom I.O."/>
            <person name="Guillou S."/>
            <person name="Cros-Aarteil S."/>
            <person name="Calhoun S."/>
            <person name="Haridas S."/>
            <person name="Kuo A."/>
            <person name="Mondo S."/>
            <person name="Pangilinan J."/>
            <person name="Riley R."/>
            <person name="LaButti K."/>
            <person name="Andreopoulos B."/>
            <person name="Lipzen A."/>
            <person name="Chen C."/>
            <person name="Yan M."/>
            <person name="Daum C."/>
            <person name="Ng V."/>
            <person name="Clum A."/>
            <person name="Steindorff A."/>
            <person name="Ohm R.A."/>
            <person name="Martin F."/>
            <person name="Silar P."/>
            <person name="Natvig D.O."/>
            <person name="Lalanne C."/>
            <person name="Gautier V."/>
            <person name="Ament-Velasquez S.L."/>
            <person name="Kruys A."/>
            <person name="Hutchinson M.I."/>
            <person name="Powell A.J."/>
            <person name="Barry K."/>
            <person name="Miller A.N."/>
            <person name="Grigoriev I.V."/>
            <person name="Debuchy R."/>
            <person name="Gladieux P."/>
            <person name="Hiltunen Thoren M."/>
            <person name="Johannesson H."/>
        </authorList>
    </citation>
    <scope>NUCLEOTIDE SEQUENCE</scope>
    <source>
        <strain evidence="3">CBS 958.72</strain>
    </source>
</reference>
<feature type="region of interest" description="Disordered" evidence="1">
    <location>
        <begin position="208"/>
        <end position="249"/>
    </location>
</feature>
<sequence>MSQPSDQQSGGATGSAVSTSSSTATAPGTSPTSLSNEELRSNTALDHMMKFLRKQVVSNDWIPAEPRLQKQSGLGVLYRKSRGHYIMLPSDFDPELVACVSRLNVTAAFTMKPELLDSIVETLGRGQTELKFMDGSQLQVSESFASMTHSKVKKFQYASLVRREAVLLVWHDDVQQLVPTAAKLDRKLIASIWGTGSLPLGVVSSSTASPSFSSSSNGGAGEEKMLGGLTNESNEALDKDEAADAVESL</sequence>
<evidence type="ECO:0000256" key="1">
    <source>
        <dbReference type="SAM" id="MobiDB-lite"/>
    </source>
</evidence>
<dbReference type="PANTHER" id="PTHR35408:SF2">
    <property type="entry name" value="GLYCOSYLTRANSFERASE 2-LIKE DOMAIN-CONTAINING PROTEIN"/>
    <property type="match status" value="1"/>
</dbReference>
<evidence type="ECO:0000259" key="2">
    <source>
        <dbReference type="Pfam" id="PF25550"/>
    </source>
</evidence>
<proteinExistence type="predicted"/>
<protein>
    <recommendedName>
        <fullName evidence="2">DUF7928 domain-containing protein</fullName>
    </recommendedName>
</protein>
<dbReference type="PANTHER" id="PTHR35408">
    <property type="entry name" value="CHROMOSOME 15, WHOLE GENOME SHOTGUN SEQUENCE"/>
    <property type="match status" value="1"/>
</dbReference>
<keyword evidence="4" id="KW-1185">Reference proteome</keyword>
<evidence type="ECO:0000313" key="4">
    <source>
        <dbReference type="Proteomes" id="UP001287356"/>
    </source>
</evidence>